<accession>A0A5D9DCS2</accession>
<protein>
    <submittedName>
        <fullName evidence="1">Uncharacterized protein</fullName>
    </submittedName>
</protein>
<dbReference type="Proteomes" id="UP000324260">
    <property type="component" value="Unassembled WGS sequence"/>
</dbReference>
<dbReference type="EMBL" id="VTPU01000004">
    <property type="protein sequence ID" value="TZG40571.1"/>
    <property type="molecule type" value="Genomic_DNA"/>
</dbReference>
<comment type="caution">
    <text evidence="1">The sequence shown here is derived from an EMBL/GenBank/DDBJ whole genome shotgun (WGS) entry which is preliminary data.</text>
</comment>
<evidence type="ECO:0000313" key="1">
    <source>
        <dbReference type="EMBL" id="TZG40571.1"/>
    </source>
</evidence>
<proteinExistence type="predicted"/>
<keyword evidence="2" id="KW-1185">Reference proteome</keyword>
<evidence type="ECO:0000313" key="2">
    <source>
        <dbReference type="Proteomes" id="UP000324260"/>
    </source>
</evidence>
<sequence length="113" mass="12720">MGDLKEGPAVLPGHEENCEATVYTVSEERRTVKIVRTGSCSENPLGDWAASNPTKENPKDFHFWMGEFRNLTHEVVLIGAWLTSDPATDGYILGYKDYRVSVYHDPLRDLIGH</sequence>
<dbReference type="AlphaFoldDB" id="A0A5D9DCS2"/>
<organism evidence="1 2">
    <name type="scientific">Halomonas eurihalina</name>
    <dbReference type="NCBI Taxonomy" id="42566"/>
    <lineage>
        <taxon>Bacteria</taxon>
        <taxon>Pseudomonadati</taxon>
        <taxon>Pseudomonadota</taxon>
        <taxon>Gammaproteobacteria</taxon>
        <taxon>Oceanospirillales</taxon>
        <taxon>Halomonadaceae</taxon>
        <taxon>Halomonas</taxon>
    </lineage>
</organism>
<name>A0A5D9DCS2_HALER</name>
<gene>
    <name evidence="1" type="ORF">FZZ93_05870</name>
</gene>
<dbReference type="RefSeq" id="WP_149321402.1">
    <property type="nucleotide sequence ID" value="NZ_JARWAH010000003.1"/>
</dbReference>
<reference evidence="1 2" key="1">
    <citation type="submission" date="2019-08" db="EMBL/GenBank/DDBJ databases">
        <title>Draft Genome Sequence of Halomonas eurihalina Isolated from Preserved Hide-surface.</title>
        <authorList>
            <person name="Hussain S.A."/>
            <person name="Xu A."/>
            <person name="Sarker M."/>
            <person name="Sommers C."/>
        </authorList>
    </citation>
    <scope>NUCLEOTIDE SEQUENCE [LARGE SCALE GENOMIC DNA]</scope>
    <source>
        <strain evidence="1 2">MS1</strain>
    </source>
</reference>